<dbReference type="AlphaFoldDB" id="L9UKY6"/>
<evidence type="ECO:0000256" key="1">
    <source>
        <dbReference type="SAM" id="MobiDB-lite"/>
    </source>
</evidence>
<proteinExistence type="predicted"/>
<organism evidence="2 3">
    <name type="scientific">Halogeometricum borinquense (strain ATCC 700274 / DSM 11551 / JCM 10706 / KCTC 4070 / PR3)</name>
    <dbReference type="NCBI Taxonomy" id="469382"/>
    <lineage>
        <taxon>Archaea</taxon>
        <taxon>Methanobacteriati</taxon>
        <taxon>Methanobacteriota</taxon>
        <taxon>Stenosarchaea group</taxon>
        <taxon>Halobacteria</taxon>
        <taxon>Halobacteriales</taxon>
        <taxon>Haloferacaceae</taxon>
        <taxon>Halogeometricum</taxon>
    </lineage>
</organism>
<dbReference type="Proteomes" id="UP000011585">
    <property type="component" value="Unassembled WGS sequence"/>
</dbReference>
<evidence type="ECO:0000313" key="2">
    <source>
        <dbReference type="EMBL" id="ELY25514.1"/>
    </source>
</evidence>
<gene>
    <name evidence="2" type="ORF">C499_13555</name>
</gene>
<accession>L9UKY6</accession>
<feature type="compositionally biased region" description="Basic and acidic residues" evidence="1">
    <location>
        <begin position="11"/>
        <end position="52"/>
    </location>
</feature>
<sequence length="109" mass="12300">MSPVQFLIHVVSEEPKRHSSGENQRETSEEEQRNSGHEKQTDNRIAHSDGDSQHIPGCKVYAAGKTPPENNDRIDESTEDAENERLATLRREGNHISDYMTTIQQSSVV</sequence>
<feature type="region of interest" description="Disordered" evidence="1">
    <location>
        <begin position="1"/>
        <end position="82"/>
    </location>
</feature>
<name>L9UKY6_HALBP</name>
<evidence type="ECO:0000313" key="3">
    <source>
        <dbReference type="Proteomes" id="UP000011585"/>
    </source>
</evidence>
<reference evidence="2 3" key="1">
    <citation type="journal article" date="2014" name="PLoS Genet.">
        <title>Phylogenetically driven sequencing of extremely halophilic archaea reveals strategies for static and dynamic osmo-response.</title>
        <authorList>
            <person name="Becker E.A."/>
            <person name="Seitzer P.M."/>
            <person name="Tritt A."/>
            <person name="Larsen D."/>
            <person name="Krusor M."/>
            <person name="Yao A.I."/>
            <person name="Wu D."/>
            <person name="Madern D."/>
            <person name="Eisen J.A."/>
            <person name="Darling A.E."/>
            <person name="Facciotti M.T."/>
        </authorList>
    </citation>
    <scope>NUCLEOTIDE SEQUENCE [LARGE SCALE GENOMIC DNA]</scope>
    <source>
        <strain evidence="2 3">DSM 11551</strain>
    </source>
</reference>
<dbReference type="EMBL" id="AOHT01000044">
    <property type="protein sequence ID" value="ELY25514.1"/>
    <property type="molecule type" value="Genomic_DNA"/>
</dbReference>
<protein>
    <submittedName>
        <fullName evidence="2">Uncharacterized protein</fullName>
    </submittedName>
</protein>
<comment type="caution">
    <text evidence="2">The sequence shown here is derived from an EMBL/GenBank/DDBJ whole genome shotgun (WGS) entry which is preliminary data.</text>
</comment>